<keyword evidence="4" id="KW-0255">Endonuclease</keyword>
<dbReference type="InterPro" id="IPR035093">
    <property type="entry name" value="RelE/ParE_toxin_dom_sf"/>
</dbReference>
<comment type="caution">
    <text evidence="7">The sequence shown here is derived from an EMBL/GenBank/DDBJ whole genome shotgun (WGS) entry which is preliminary data.</text>
</comment>
<dbReference type="NCBIfam" id="TIGR02116">
    <property type="entry name" value="toxin_Txe_YoeB"/>
    <property type="match status" value="1"/>
</dbReference>
<evidence type="ECO:0000256" key="1">
    <source>
        <dbReference type="ARBA" id="ARBA00008172"/>
    </source>
</evidence>
<evidence type="ECO:0000256" key="4">
    <source>
        <dbReference type="ARBA" id="ARBA00022759"/>
    </source>
</evidence>
<reference evidence="8" key="1">
    <citation type="submission" date="2017-08" db="EMBL/GenBank/DDBJ databases">
        <title>A dynamic microbial community with high functional redundancy inhabits the cold, oxic subseafloor aquifer.</title>
        <authorList>
            <person name="Tully B.J."/>
            <person name="Wheat C.G."/>
            <person name="Glazer B.T."/>
            <person name="Huber J.A."/>
        </authorList>
    </citation>
    <scope>NUCLEOTIDE SEQUENCE [LARGE SCALE GENOMIC DNA]</scope>
</reference>
<evidence type="ECO:0000256" key="2">
    <source>
        <dbReference type="ARBA" id="ARBA00022649"/>
    </source>
</evidence>
<dbReference type="PANTHER" id="PTHR38039:SF1">
    <property type="entry name" value="TOXIN YOEB"/>
    <property type="match status" value="1"/>
</dbReference>
<accession>A0A2A5AX91</accession>
<organism evidence="7 8">
    <name type="scientific">SAR86 cluster bacterium</name>
    <dbReference type="NCBI Taxonomy" id="2030880"/>
    <lineage>
        <taxon>Bacteria</taxon>
        <taxon>Pseudomonadati</taxon>
        <taxon>Pseudomonadota</taxon>
        <taxon>Gammaproteobacteria</taxon>
        <taxon>SAR86 cluster</taxon>
    </lineage>
</organism>
<dbReference type="GO" id="GO:0016787">
    <property type="term" value="F:hydrolase activity"/>
    <property type="evidence" value="ECO:0007669"/>
    <property type="project" value="UniProtKB-KW"/>
</dbReference>
<keyword evidence="5" id="KW-0378">Hydrolase</keyword>
<comment type="similarity">
    <text evidence="1">Belongs to the YoeB family.</text>
</comment>
<evidence type="ECO:0000256" key="3">
    <source>
        <dbReference type="ARBA" id="ARBA00022722"/>
    </source>
</evidence>
<proteinExistence type="inferred from homology"/>
<evidence type="ECO:0000256" key="6">
    <source>
        <dbReference type="ARBA" id="ARBA00030388"/>
    </source>
</evidence>
<dbReference type="GO" id="GO:0004519">
    <property type="term" value="F:endonuclease activity"/>
    <property type="evidence" value="ECO:0007669"/>
    <property type="project" value="UniProtKB-KW"/>
</dbReference>
<dbReference type="SUPFAM" id="SSF143011">
    <property type="entry name" value="RelE-like"/>
    <property type="match status" value="1"/>
</dbReference>
<dbReference type="AlphaFoldDB" id="A0A2A5AX91"/>
<evidence type="ECO:0000256" key="5">
    <source>
        <dbReference type="ARBA" id="ARBA00022801"/>
    </source>
</evidence>
<protein>
    <recommendedName>
        <fullName evidence="6">Putative mRNA interferase YoeB</fullName>
    </recommendedName>
</protein>
<keyword evidence="2" id="KW-1277">Toxin-antitoxin system</keyword>
<evidence type="ECO:0000313" key="7">
    <source>
        <dbReference type="EMBL" id="PCJ23721.1"/>
    </source>
</evidence>
<gene>
    <name evidence="7" type="ORF">COA96_11255</name>
</gene>
<dbReference type="Gene3D" id="3.30.2310.20">
    <property type="entry name" value="RelE-like"/>
    <property type="match status" value="1"/>
</dbReference>
<dbReference type="Proteomes" id="UP000218327">
    <property type="component" value="Unassembled WGS sequence"/>
</dbReference>
<dbReference type="InterPro" id="IPR009614">
    <property type="entry name" value="YoeB_toxin"/>
</dbReference>
<name>A0A2A5AX91_9GAMM</name>
<dbReference type="GO" id="GO:0006401">
    <property type="term" value="P:RNA catabolic process"/>
    <property type="evidence" value="ECO:0007669"/>
    <property type="project" value="InterPro"/>
</dbReference>
<dbReference type="Pfam" id="PF06769">
    <property type="entry name" value="YoeB_toxin"/>
    <property type="match status" value="1"/>
</dbReference>
<keyword evidence="3" id="KW-0540">Nuclease</keyword>
<dbReference type="PANTHER" id="PTHR38039">
    <property type="entry name" value="TOXIN YOEB"/>
    <property type="match status" value="1"/>
</dbReference>
<sequence length="90" mass="10493">MRSLVFEGDTWSAYEALREKDKKLHKALCKLLKEMLRSEDPSSGPGKPEQLKHNLTGLWSKRISQKDRLIYKFNDDSIFIFAIGGHYDQH</sequence>
<evidence type="ECO:0000313" key="8">
    <source>
        <dbReference type="Proteomes" id="UP000218327"/>
    </source>
</evidence>
<dbReference type="EMBL" id="NVVJ01000035">
    <property type="protein sequence ID" value="PCJ23721.1"/>
    <property type="molecule type" value="Genomic_DNA"/>
</dbReference>